<sequence length="399" mass="45573">MDNTTLKKILRVIKAYMPGQKWLVRRELDALNEAYNKKVANDEAIIKDLEDKIHNLYEHNHNVHEMNKKLQSEIEGLRNDLAVVSNNLETVSINLRNNNEIWKRHDRIVNSYEAEDKKLISDLAMEFSNLKARLSQDAMSDSVADKVSFVAESADSNSLEGAAANTSVEAIKAPAGDTYNQIDYFDFENHFRGPRDQIKEVQKIYLPYFENCKNVIDLGCGRGEFTELLHENGIGVTGVDMYLPYVEYMKMRHLPAIYGDALEYIRSQESVDGIFLGQVVEHMPIEKVIEVLNVAYEKLLPGSYLIMETPNPMCLAVFTNSFYMDPSHSKPVHPLTLQYLTQKAGFSEVNILFTESSRMPDKIPLLNGDSEDIVAFNNEMRRVENMLFGSQDYAIIARR</sequence>
<evidence type="ECO:0000313" key="3">
    <source>
        <dbReference type="Proteomes" id="UP000182624"/>
    </source>
</evidence>
<keyword evidence="2" id="KW-0489">Methyltransferase</keyword>
<dbReference type="InterPro" id="IPR029063">
    <property type="entry name" value="SAM-dependent_MTases_sf"/>
</dbReference>
<dbReference type="Proteomes" id="UP000182624">
    <property type="component" value="Unassembled WGS sequence"/>
</dbReference>
<gene>
    <name evidence="2" type="ORF">SAMN04487928_101146</name>
</gene>
<dbReference type="PANTHER" id="PTHR43861">
    <property type="entry name" value="TRANS-ACONITATE 2-METHYLTRANSFERASE-RELATED"/>
    <property type="match status" value="1"/>
</dbReference>
<reference evidence="3" key="1">
    <citation type="submission" date="2016-10" db="EMBL/GenBank/DDBJ databases">
        <authorList>
            <person name="Varghese N."/>
            <person name="Submissions S."/>
        </authorList>
    </citation>
    <scope>NUCLEOTIDE SEQUENCE [LARGE SCALE GENOMIC DNA]</scope>
    <source>
        <strain evidence="3">P18</strain>
    </source>
</reference>
<proteinExistence type="predicted"/>
<keyword evidence="1" id="KW-0175">Coiled coil</keyword>
<keyword evidence="3" id="KW-1185">Reference proteome</keyword>
<protein>
    <submittedName>
        <fullName evidence="2">O-antigen chain-terminating methyltransferase</fullName>
    </submittedName>
</protein>
<dbReference type="Pfam" id="PF13489">
    <property type="entry name" value="Methyltransf_23"/>
    <property type="match status" value="1"/>
</dbReference>
<organism evidence="2 3">
    <name type="scientific">Butyrivibrio proteoclasticus</name>
    <dbReference type="NCBI Taxonomy" id="43305"/>
    <lineage>
        <taxon>Bacteria</taxon>
        <taxon>Bacillati</taxon>
        <taxon>Bacillota</taxon>
        <taxon>Clostridia</taxon>
        <taxon>Lachnospirales</taxon>
        <taxon>Lachnospiraceae</taxon>
        <taxon>Butyrivibrio</taxon>
    </lineage>
</organism>
<dbReference type="GO" id="GO:0008168">
    <property type="term" value="F:methyltransferase activity"/>
    <property type="evidence" value="ECO:0007669"/>
    <property type="project" value="UniProtKB-KW"/>
</dbReference>
<dbReference type="OrthoDB" id="9791837at2"/>
<dbReference type="Gene3D" id="3.40.50.150">
    <property type="entry name" value="Vaccinia Virus protein VP39"/>
    <property type="match status" value="1"/>
</dbReference>
<dbReference type="EMBL" id="FOXO01000001">
    <property type="protein sequence ID" value="SFP37606.1"/>
    <property type="molecule type" value="Genomic_DNA"/>
</dbReference>
<name>A0A1I5PVC4_9FIRM</name>
<keyword evidence="2" id="KW-0808">Transferase</keyword>
<dbReference type="GO" id="GO:0032259">
    <property type="term" value="P:methylation"/>
    <property type="evidence" value="ECO:0007669"/>
    <property type="project" value="UniProtKB-KW"/>
</dbReference>
<evidence type="ECO:0000256" key="1">
    <source>
        <dbReference type="SAM" id="Coils"/>
    </source>
</evidence>
<evidence type="ECO:0000313" key="2">
    <source>
        <dbReference type="EMBL" id="SFP37606.1"/>
    </source>
</evidence>
<feature type="coiled-coil region" evidence="1">
    <location>
        <begin position="32"/>
        <end position="87"/>
    </location>
</feature>
<dbReference type="RefSeq" id="WP_074882911.1">
    <property type="nucleotide sequence ID" value="NZ_FOXO01000001.1"/>
</dbReference>
<dbReference type="SUPFAM" id="SSF53335">
    <property type="entry name" value="S-adenosyl-L-methionine-dependent methyltransferases"/>
    <property type="match status" value="1"/>
</dbReference>
<dbReference type="CDD" id="cd02440">
    <property type="entry name" value="AdoMet_MTases"/>
    <property type="match status" value="1"/>
</dbReference>
<dbReference type="AlphaFoldDB" id="A0A1I5PVC4"/>
<accession>A0A1I5PVC4</accession>